<evidence type="ECO:0000256" key="1">
    <source>
        <dbReference type="ARBA" id="ARBA00004442"/>
    </source>
</evidence>
<keyword evidence="3" id="KW-0998">Cell outer membrane</keyword>
<dbReference type="PANTHER" id="PTHR40980">
    <property type="entry name" value="PLUG DOMAIN-CONTAINING PROTEIN"/>
    <property type="match status" value="1"/>
</dbReference>
<comment type="subcellular location">
    <subcellularLocation>
        <location evidence="1 4">Cell outer membrane</location>
    </subcellularLocation>
</comment>
<keyword evidence="9" id="KW-1185">Reference proteome</keyword>
<dbReference type="EMBL" id="JBELOE010000136">
    <property type="protein sequence ID" value="MER2491549.1"/>
    <property type="molecule type" value="Genomic_DNA"/>
</dbReference>
<evidence type="ECO:0000256" key="2">
    <source>
        <dbReference type="ARBA" id="ARBA00023136"/>
    </source>
</evidence>
<feature type="domain" description="TonB-dependent receptor-like beta-barrel" evidence="6">
    <location>
        <begin position="426"/>
        <end position="970"/>
    </location>
</feature>
<evidence type="ECO:0000256" key="5">
    <source>
        <dbReference type="SAM" id="SignalP"/>
    </source>
</evidence>
<evidence type="ECO:0000259" key="7">
    <source>
        <dbReference type="Pfam" id="PF07715"/>
    </source>
</evidence>
<evidence type="ECO:0000313" key="9">
    <source>
        <dbReference type="Proteomes" id="UP001467690"/>
    </source>
</evidence>
<gene>
    <name evidence="8" type="ORF">ABS311_06605</name>
</gene>
<comment type="similarity">
    <text evidence="4">Belongs to the TonB-dependent receptor family.</text>
</comment>
<dbReference type="Pfam" id="PF00593">
    <property type="entry name" value="TonB_dep_Rec_b-barrel"/>
    <property type="match status" value="1"/>
</dbReference>
<feature type="signal peptide" evidence="5">
    <location>
        <begin position="1"/>
        <end position="29"/>
    </location>
</feature>
<keyword evidence="2 4" id="KW-0472">Membrane</keyword>
<feature type="chain" id="PRO_5045453628" evidence="5">
    <location>
        <begin position="30"/>
        <end position="1003"/>
    </location>
</feature>
<protein>
    <submittedName>
        <fullName evidence="8">TonB-dependent receptor</fullName>
    </submittedName>
</protein>
<dbReference type="Proteomes" id="UP001467690">
    <property type="component" value="Unassembled WGS sequence"/>
</dbReference>
<dbReference type="InterPro" id="IPR010104">
    <property type="entry name" value="TonB_rcpt_bac"/>
</dbReference>
<evidence type="ECO:0000256" key="4">
    <source>
        <dbReference type="RuleBase" id="RU003357"/>
    </source>
</evidence>
<dbReference type="InterPro" id="IPR036942">
    <property type="entry name" value="Beta-barrel_TonB_sf"/>
</dbReference>
<feature type="domain" description="TonB-dependent receptor plug" evidence="7">
    <location>
        <begin position="60"/>
        <end position="163"/>
    </location>
</feature>
<dbReference type="PANTHER" id="PTHR40980:SF3">
    <property type="entry name" value="TONB-DEPENDENT RECEPTOR-LIKE BETA-BARREL DOMAIN-CONTAINING PROTEIN"/>
    <property type="match status" value="1"/>
</dbReference>
<dbReference type="RefSeq" id="WP_143870398.1">
    <property type="nucleotide sequence ID" value="NZ_CP041660.1"/>
</dbReference>
<dbReference type="Gene3D" id="2.170.130.10">
    <property type="entry name" value="TonB-dependent receptor, plug domain"/>
    <property type="match status" value="1"/>
</dbReference>
<dbReference type="NCBIfam" id="TIGR01782">
    <property type="entry name" value="TonB-Xanth-Caul"/>
    <property type="match status" value="1"/>
</dbReference>
<evidence type="ECO:0000313" key="8">
    <source>
        <dbReference type="EMBL" id="MER2491549.1"/>
    </source>
</evidence>
<sequence length="1003" mass="109795">MKLINFKKTKLASSLFLIFGAAMSTTINAAEETSMEQAEDVEVIKVKGIRGSLIRSMDLKRDTMGVMDAISAEEMGKFPDTNLAESLQRITGVTISRSNGEGSQITVRGFGPDFNLVTLNGRQMPGTGFSRSFSFENLSSEGVSALEIKKTASAETPTGGLGATVNIVTNKPLKSPGRTLAVMGKAIMDTSNVEGDDVTPEWAAIYSDTFRDGMLGVSATISHHRRDFQKQQASIQGWQYGYVDNQDNAKGIELPFSPSGAVVDNRPVDAQGNLINAFTDKSTGEAVSPFFFPKDMNYGIENSRRERTNGQVTLQYSPKDNIIFTLDHTVTLATTATESVGWGIWNNFGANINAYELDKNGTAVFANIGGDDGSFSASKGTTEVDSKSTGFNLDWQITDDLHFNFDLHSAKSEIDNGADKGSGNSGQVILGSDKLTSKTYDYRNGEVPHVNVLWNNGTNQLHAADIDSNFSQFLHSPGESKVDQVQADVTWYSTLNSPLAVVKFGAAVIDQSLSGINAWSGLRGGPGFDPSFTEIFPEEMFITHDTGDFLDAFAGGGSDLAPNYYYSYDYDRVVAIQTAVLTEEVMGSNVYVPDAYFNTVDRSLVEETTSSLYLQTQWDFDVADMMMTLNAGVRYEKTDVESPSISKLVDEVRWVAASEWITYYKNGGEGEIVNYTGSYDLLLPMFDLKVDVTDDFVARFSVGKSITRAGLGNLTGATSFTGSPKIGARTGSRGNTNLKPFQSTNIDLSFEYYYDDASYLSLGLFSKDVDDWIEGSTVQHQELGVHDIYKGKRYNEAVDQITLRGEQPTDSAIYQQMLSNGHGNADGEILPDPEDPLITWQLSSPENVGKRSVYGAEFAVQHLFGDSGFGTAFNATIVDGDVTYDPYVLGTQAVLPGISDSMNFQAFYEKDGLSIKATYAWRDAHLIGQGQSQGSSEAPPQFAREFAQWDMSINYDVSDSLTVFFDGVNLNNETEQGYGRFEEQFLYARQYGPRYIVGGRYSF</sequence>
<dbReference type="SUPFAM" id="SSF56935">
    <property type="entry name" value="Porins"/>
    <property type="match status" value="1"/>
</dbReference>
<keyword evidence="4" id="KW-0798">TonB box</keyword>
<comment type="caution">
    <text evidence="8">The sequence shown here is derived from an EMBL/GenBank/DDBJ whole genome shotgun (WGS) entry which is preliminary data.</text>
</comment>
<dbReference type="InterPro" id="IPR012910">
    <property type="entry name" value="Plug_dom"/>
</dbReference>
<dbReference type="Pfam" id="PF07715">
    <property type="entry name" value="Plug"/>
    <property type="match status" value="1"/>
</dbReference>
<keyword evidence="8" id="KW-0675">Receptor</keyword>
<name>A0ABV1RF58_9ALTE</name>
<dbReference type="InterPro" id="IPR037066">
    <property type="entry name" value="Plug_dom_sf"/>
</dbReference>
<organism evidence="8 9">
    <name type="scientific">Catenovulum sediminis</name>
    <dbReference type="NCBI Taxonomy" id="1740262"/>
    <lineage>
        <taxon>Bacteria</taxon>
        <taxon>Pseudomonadati</taxon>
        <taxon>Pseudomonadota</taxon>
        <taxon>Gammaproteobacteria</taxon>
        <taxon>Alteromonadales</taxon>
        <taxon>Alteromonadaceae</taxon>
        <taxon>Catenovulum</taxon>
    </lineage>
</organism>
<dbReference type="Gene3D" id="2.40.170.20">
    <property type="entry name" value="TonB-dependent receptor, beta-barrel domain"/>
    <property type="match status" value="1"/>
</dbReference>
<reference evidence="8 9" key="1">
    <citation type="submission" date="2024-06" db="EMBL/GenBank/DDBJ databases">
        <authorList>
            <person name="Chen R.Y."/>
        </authorList>
    </citation>
    <scope>NUCLEOTIDE SEQUENCE [LARGE SCALE GENOMIC DNA]</scope>
    <source>
        <strain evidence="8 9">D2</strain>
    </source>
</reference>
<accession>A0ABV1RF58</accession>
<proteinExistence type="inferred from homology"/>
<evidence type="ECO:0000256" key="3">
    <source>
        <dbReference type="ARBA" id="ARBA00023237"/>
    </source>
</evidence>
<keyword evidence="5" id="KW-0732">Signal</keyword>
<dbReference type="InterPro" id="IPR000531">
    <property type="entry name" value="Beta-barrel_TonB"/>
</dbReference>
<evidence type="ECO:0000259" key="6">
    <source>
        <dbReference type="Pfam" id="PF00593"/>
    </source>
</evidence>